<dbReference type="Gene3D" id="1.10.510.10">
    <property type="entry name" value="Transferase(Phosphotransferase) domain 1"/>
    <property type="match status" value="1"/>
</dbReference>
<keyword evidence="1" id="KW-0675">Receptor</keyword>
<dbReference type="Proteomes" id="UP000743370">
    <property type="component" value="Unassembled WGS sequence"/>
</dbReference>
<gene>
    <name evidence="1" type="ORF">HKW66_Vig0141280</name>
</gene>
<organism evidence="1 2">
    <name type="scientific">Phaseolus angularis</name>
    <name type="common">Azuki bean</name>
    <name type="synonym">Vigna angularis</name>
    <dbReference type="NCBI Taxonomy" id="3914"/>
    <lineage>
        <taxon>Eukaryota</taxon>
        <taxon>Viridiplantae</taxon>
        <taxon>Streptophyta</taxon>
        <taxon>Embryophyta</taxon>
        <taxon>Tracheophyta</taxon>
        <taxon>Spermatophyta</taxon>
        <taxon>Magnoliopsida</taxon>
        <taxon>eudicotyledons</taxon>
        <taxon>Gunneridae</taxon>
        <taxon>Pentapetalae</taxon>
        <taxon>rosids</taxon>
        <taxon>fabids</taxon>
        <taxon>Fabales</taxon>
        <taxon>Fabaceae</taxon>
        <taxon>Papilionoideae</taxon>
        <taxon>50 kb inversion clade</taxon>
        <taxon>NPAAA clade</taxon>
        <taxon>indigoferoid/millettioid clade</taxon>
        <taxon>Phaseoleae</taxon>
        <taxon>Vigna</taxon>
    </lineage>
</organism>
<sequence length="134" mass="15387">MENGSLWDLLHGPLKKILSKTDNNTIMETVDPEVSITCMDLTHVKKTFQLALLCTKRNPSERPTMHEPSLKLRFIRRATKRFSQRVNDSVIAGLEDSVHVIKLIYKGEGDNQTGRKKEEKIQGLRKTRTVLNQM</sequence>
<dbReference type="AlphaFoldDB" id="A0A8T0KDE1"/>
<comment type="caution">
    <text evidence="1">The sequence shown here is derived from an EMBL/GenBank/DDBJ whole genome shotgun (WGS) entry which is preliminary data.</text>
</comment>
<reference evidence="1 2" key="1">
    <citation type="submission" date="2020-05" db="EMBL/GenBank/DDBJ databases">
        <title>Vigna angularis (adzuki bean) Var. LongXiaoDou No. 4 denovo assembly.</title>
        <authorList>
            <person name="Xiang H."/>
        </authorList>
    </citation>
    <scope>NUCLEOTIDE SEQUENCE [LARGE SCALE GENOMIC DNA]</scope>
    <source>
        <tissue evidence="1">Leaf</tissue>
    </source>
</reference>
<proteinExistence type="predicted"/>
<dbReference type="EMBL" id="JABFOF010000005">
    <property type="protein sequence ID" value="KAG2397636.1"/>
    <property type="molecule type" value="Genomic_DNA"/>
</dbReference>
<accession>A0A8T0KDE1</accession>
<evidence type="ECO:0000313" key="1">
    <source>
        <dbReference type="EMBL" id="KAG2397636.1"/>
    </source>
</evidence>
<name>A0A8T0KDE1_PHAAN</name>
<evidence type="ECO:0000313" key="2">
    <source>
        <dbReference type="Proteomes" id="UP000743370"/>
    </source>
</evidence>
<protein>
    <submittedName>
        <fullName evidence="1">LRR receptor-like serine/threonine-protein</fullName>
    </submittedName>
</protein>